<dbReference type="PROSITE" id="PS50985">
    <property type="entry name" value="GRAS"/>
    <property type="match status" value="1"/>
</dbReference>
<evidence type="ECO:0000256" key="1">
    <source>
        <dbReference type="ARBA" id="ARBA00023015"/>
    </source>
</evidence>
<reference evidence="3 5" key="1">
    <citation type="journal article" date="2008" name="Science">
        <title>The Physcomitrella genome reveals evolutionary insights into the conquest of land by plants.</title>
        <authorList>
            <person name="Rensing S."/>
            <person name="Lang D."/>
            <person name="Zimmer A."/>
            <person name="Terry A."/>
            <person name="Salamov A."/>
            <person name="Shapiro H."/>
            <person name="Nishiyama T."/>
            <person name="Perroud P.-F."/>
            <person name="Lindquist E."/>
            <person name="Kamisugi Y."/>
            <person name="Tanahashi T."/>
            <person name="Sakakibara K."/>
            <person name="Fujita T."/>
            <person name="Oishi K."/>
            <person name="Shin-I T."/>
            <person name="Kuroki Y."/>
            <person name="Toyoda A."/>
            <person name="Suzuki Y."/>
            <person name="Hashimoto A."/>
            <person name="Yamaguchi K."/>
            <person name="Sugano A."/>
            <person name="Kohara Y."/>
            <person name="Fujiyama A."/>
            <person name="Anterola A."/>
            <person name="Aoki S."/>
            <person name="Ashton N."/>
            <person name="Barbazuk W.B."/>
            <person name="Barker E."/>
            <person name="Bennetzen J."/>
            <person name="Bezanilla M."/>
            <person name="Blankenship R."/>
            <person name="Cho S.H."/>
            <person name="Dutcher S."/>
            <person name="Estelle M."/>
            <person name="Fawcett J.A."/>
            <person name="Gundlach H."/>
            <person name="Hanada K."/>
            <person name="Heyl A."/>
            <person name="Hicks K.A."/>
            <person name="Hugh J."/>
            <person name="Lohr M."/>
            <person name="Mayer K."/>
            <person name="Melkozernov A."/>
            <person name="Murata T."/>
            <person name="Nelson D."/>
            <person name="Pils B."/>
            <person name="Prigge M."/>
            <person name="Reiss B."/>
            <person name="Renner T."/>
            <person name="Rombauts S."/>
            <person name="Rushton P."/>
            <person name="Sanderfoot A."/>
            <person name="Schween G."/>
            <person name="Shiu S.-H."/>
            <person name="Stueber K."/>
            <person name="Theodoulou F.L."/>
            <person name="Tu H."/>
            <person name="Van de Peer Y."/>
            <person name="Verrier P.J."/>
            <person name="Waters E."/>
            <person name="Wood A."/>
            <person name="Yang L."/>
            <person name="Cove D."/>
            <person name="Cuming A."/>
            <person name="Hasebe M."/>
            <person name="Lucas S."/>
            <person name="Mishler D.B."/>
            <person name="Reski R."/>
            <person name="Grigoriev I."/>
            <person name="Quatrano R.S."/>
            <person name="Boore J.L."/>
        </authorList>
    </citation>
    <scope>NUCLEOTIDE SEQUENCE [LARGE SCALE GENOMIC DNA]</scope>
    <source>
        <strain evidence="4 5">cv. Gransden 2004</strain>
    </source>
</reference>
<dbReference type="PaxDb" id="3218-PP1S101_16V6.1"/>
<reference evidence="4" key="3">
    <citation type="submission" date="2020-12" db="UniProtKB">
        <authorList>
            <consortium name="EnsemblPlants"/>
        </authorList>
    </citation>
    <scope>IDENTIFICATION</scope>
</reference>
<dbReference type="Gramene" id="Pp3c24_20810V3.1">
    <property type="protein sequence ID" value="Pp3c24_20810V3.1"/>
    <property type="gene ID" value="Pp3c24_20810"/>
</dbReference>
<keyword evidence="2" id="KW-0804">Transcription</keyword>
<evidence type="ECO:0000313" key="4">
    <source>
        <dbReference type="EnsemblPlants" id="Pp3c24_20810V3.1"/>
    </source>
</evidence>
<dbReference type="AlphaFoldDB" id="A0A2K1IHM5"/>
<sequence>MHLPLYDVSSCHSTTLRLMQKLLLKIITMVEEDLLHRGLFHNQFIDALQYHFALGANHNNKSLEHLMAEQQLMSSSIGDKLSKAGINVVAVSANAVHQVALLLSQGFCCSKDHMLLKEFGALKLGWEDLCLVPTSAWTSTLILNCPSIHMVFANGK</sequence>
<evidence type="ECO:0000313" key="3">
    <source>
        <dbReference type="EMBL" id="PNR28771.1"/>
    </source>
</evidence>
<proteinExistence type="predicted"/>
<evidence type="ECO:0000256" key="2">
    <source>
        <dbReference type="ARBA" id="ARBA00023163"/>
    </source>
</evidence>
<name>A0A2K1IHM5_PHYPA</name>
<reference evidence="3 5" key="2">
    <citation type="journal article" date="2018" name="Plant J.">
        <title>The Physcomitrella patens chromosome-scale assembly reveals moss genome structure and evolution.</title>
        <authorList>
            <person name="Lang D."/>
            <person name="Ullrich K.K."/>
            <person name="Murat F."/>
            <person name="Fuchs J."/>
            <person name="Jenkins J."/>
            <person name="Haas F.B."/>
            <person name="Piednoel M."/>
            <person name="Gundlach H."/>
            <person name="Van Bel M."/>
            <person name="Meyberg R."/>
            <person name="Vives C."/>
            <person name="Morata J."/>
            <person name="Symeonidi A."/>
            <person name="Hiss M."/>
            <person name="Muchero W."/>
            <person name="Kamisugi Y."/>
            <person name="Saleh O."/>
            <person name="Blanc G."/>
            <person name="Decker E.L."/>
            <person name="van Gessel N."/>
            <person name="Grimwood J."/>
            <person name="Hayes R.D."/>
            <person name="Graham S.W."/>
            <person name="Gunter L.E."/>
            <person name="McDaniel S.F."/>
            <person name="Hoernstein S.N.W."/>
            <person name="Larsson A."/>
            <person name="Li F.W."/>
            <person name="Perroud P.F."/>
            <person name="Phillips J."/>
            <person name="Ranjan P."/>
            <person name="Rokshar D.S."/>
            <person name="Rothfels C.J."/>
            <person name="Schneider L."/>
            <person name="Shu S."/>
            <person name="Stevenson D.W."/>
            <person name="Thummler F."/>
            <person name="Tillich M."/>
            <person name="Villarreal Aguilar J.C."/>
            <person name="Widiez T."/>
            <person name="Wong G.K."/>
            <person name="Wymore A."/>
            <person name="Zhang Y."/>
            <person name="Zimmer A.D."/>
            <person name="Quatrano R.S."/>
            <person name="Mayer K.F.X."/>
            <person name="Goodstein D."/>
            <person name="Casacuberta J.M."/>
            <person name="Vandepoele K."/>
            <person name="Reski R."/>
            <person name="Cuming A.C."/>
            <person name="Tuskan G.A."/>
            <person name="Maumus F."/>
            <person name="Salse J."/>
            <person name="Schmutz J."/>
            <person name="Rensing S.A."/>
        </authorList>
    </citation>
    <scope>NUCLEOTIDE SEQUENCE [LARGE SCALE GENOMIC DNA]</scope>
    <source>
        <strain evidence="4 5">cv. Gransden 2004</strain>
    </source>
</reference>
<dbReference type="EnsemblPlants" id="Pp3c24_20810V3.1">
    <property type="protein sequence ID" value="Pp3c24_20810V3.1"/>
    <property type="gene ID" value="Pp3c24_20810"/>
</dbReference>
<dbReference type="InParanoid" id="A0A2K1IHM5"/>
<dbReference type="Proteomes" id="UP000006727">
    <property type="component" value="Chromosome 24"/>
</dbReference>
<keyword evidence="1" id="KW-0805">Transcription regulation</keyword>
<organism evidence="3">
    <name type="scientific">Physcomitrium patens</name>
    <name type="common">Spreading-leaved earth moss</name>
    <name type="synonym">Physcomitrella patens</name>
    <dbReference type="NCBI Taxonomy" id="3218"/>
    <lineage>
        <taxon>Eukaryota</taxon>
        <taxon>Viridiplantae</taxon>
        <taxon>Streptophyta</taxon>
        <taxon>Embryophyta</taxon>
        <taxon>Bryophyta</taxon>
        <taxon>Bryophytina</taxon>
        <taxon>Bryopsida</taxon>
        <taxon>Funariidae</taxon>
        <taxon>Funariales</taxon>
        <taxon>Funariaceae</taxon>
        <taxon>Physcomitrium</taxon>
    </lineage>
</organism>
<gene>
    <name evidence="3" type="ORF">PHYPA_029364</name>
</gene>
<keyword evidence="5" id="KW-1185">Reference proteome</keyword>
<dbReference type="EMBL" id="ABEU02000024">
    <property type="protein sequence ID" value="PNR28771.1"/>
    <property type="molecule type" value="Genomic_DNA"/>
</dbReference>
<protein>
    <submittedName>
        <fullName evidence="3 4">Uncharacterized protein</fullName>
    </submittedName>
</protein>
<evidence type="ECO:0000313" key="5">
    <source>
        <dbReference type="Proteomes" id="UP000006727"/>
    </source>
</evidence>
<accession>A0A2K1IHM5</accession>
<dbReference type="InterPro" id="IPR005202">
    <property type="entry name" value="TF_GRAS"/>
</dbReference>